<dbReference type="AlphaFoldDB" id="A0A5N5H7P7"/>
<gene>
    <name evidence="1" type="ORF">D8674_024373</name>
</gene>
<protein>
    <submittedName>
        <fullName evidence="1">Uncharacterized protein</fullName>
    </submittedName>
</protein>
<comment type="caution">
    <text evidence="1">The sequence shown here is derived from an EMBL/GenBank/DDBJ whole genome shotgun (WGS) entry which is preliminary data.</text>
</comment>
<organism evidence="1 2">
    <name type="scientific">Pyrus ussuriensis x Pyrus communis</name>
    <dbReference type="NCBI Taxonomy" id="2448454"/>
    <lineage>
        <taxon>Eukaryota</taxon>
        <taxon>Viridiplantae</taxon>
        <taxon>Streptophyta</taxon>
        <taxon>Embryophyta</taxon>
        <taxon>Tracheophyta</taxon>
        <taxon>Spermatophyta</taxon>
        <taxon>Magnoliopsida</taxon>
        <taxon>eudicotyledons</taxon>
        <taxon>Gunneridae</taxon>
        <taxon>Pentapetalae</taxon>
        <taxon>rosids</taxon>
        <taxon>fabids</taxon>
        <taxon>Rosales</taxon>
        <taxon>Rosaceae</taxon>
        <taxon>Amygdaloideae</taxon>
        <taxon>Maleae</taxon>
        <taxon>Pyrus</taxon>
    </lineage>
</organism>
<reference evidence="2" key="2">
    <citation type="submission" date="2019-10" db="EMBL/GenBank/DDBJ databases">
        <title>A de novo genome assembly of a pear dwarfing rootstock.</title>
        <authorList>
            <person name="Wang F."/>
            <person name="Wang J."/>
            <person name="Li S."/>
            <person name="Zhang Y."/>
            <person name="Fang M."/>
            <person name="Ma L."/>
            <person name="Zhao Y."/>
            <person name="Jiang S."/>
        </authorList>
    </citation>
    <scope>NUCLEOTIDE SEQUENCE [LARGE SCALE GENOMIC DNA]</scope>
</reference>
<dbReference type="Proteomes" id="UP000327157">
    <property type="component" value="Chromosome 4"/>
</dbReference>
<evidence type="ECO:0000313" key="2">
    <source>
        <dbReference type="Proteomes" id="UP000327157"/>
    </source>
</evidence>
<reference evidence="1 2" key="1">
    <citation type="submission" date="2019-09" db="EMBL/GenBank/DDBJ databases">
        <authorList>
            <person name="Ou C."/>
        </authorList>
    </citation>
    <scope>NUCLEOTIDE SEQUENCE [LARGE SCALE GENOMIC DNA]</scope>
    <source>
        <strain evidence="1">S2</strain>
        <tissue evidence="1">Leaf</tissue>
    </source>
</reference>
<name>A0A5N5H7P7_9ROSA</name>
<reference evidence="1 2" key="3">
    <citation type="submission" date="2019-11" db="EMBL/GenBank/DDBJ databases">
        <title>A de novo genome assembly of a pear dwarfing rootstock.</title>
        <authorList>
            <person name="Wang F."/>
            <person name="Wang J."/>
            <person name="Li S."/>
            <person name="Zhang Y."/>
            <person name="Fang M."/>
            <person name="Ma L."/>
            <person name="Zhao Y."/>
            <person name="Jiang S."/>
        </authorList>
    </citation>
    <scope>NUCLEOTIDE SEQUENCE [LARGE SCALE GENOMIC DNA]</scope>
    <source>
        <strain evidence="1">S2</strain>
        <tissue evidence="1">Leaf</tissue>
    </source>
</reference>
<keyword evidence="2" id="KW-1185">Reference proteome</keyword>
<dbReference type="EMBL" id="SMOL01000231">
    <property type="protein sequence ID" value="KAB2622191.1"/>
    <property type="molecule type" value="Genomic_DNA"/>
</dbReference>
<proteinExistence type="predicted"/>
<accession>A0A5N5H7P7</accession>
<sequence>MDVTKIDRLINNVVNFQTEEAIQKEAQKVAVQKEPPSISIQESVLVVQEETVKIVAPSTSIPQIPEQEGNAVSVPQLLVHAKESTIKTRKQQTFYEWLLAPLTSEEKWECENLEEELS</sequence>
<evidence type="ECO:0000313" key="1">
    <source>
        <dbReference type="EMBL" id="KAB2622191.1"/>
    </source>
</evidence>